<gene>
    <name evidence="1" type="ORF">C8A01DRAFT_37391</name>
</gene>
<dbReference type="Proteomes" id="UP001303115">
    <property type="component" value="Unassembled WGS sequence"/>
</dbReference>
<protein>
    <submittedName>
        <fullName evidence="1">Uncharacterized protein</fullName>
    </submittedName>
</protein>
<dbReference type="EMBL" id="MU854422">
    <property type="protein sequence ID" value="KAK4038685.1"/>
    <property type="molecule type" value="Genomic_DNA"/>
</dbReference>
<evidence type="ECO:0000313" key="2">
    <source>
        <dbReference type="Proteomes" id="UP001303115"/>
    </source>
</evidence>
<organism evidence="1 2">
    <name type="scientific">Parachaetomium inaequale</name>
    <dbReference type="NCBI Taxonomy" id="2588326"/>
    <lineage>
        <taxon>Eukaryota</taxon>
        <taxon>Fungi</taxon>
        <taxon>Dikarya</taxon>
        <taxon>Ascomycota</taxon>
        <taxon>Pezizomycotina</taxon>
        <taxon>Sordariomycetes</taxon>
        <taxon>Sordariomycetidae</taxon>
        <taxon>Sordariales</taxon>
        <taxon>Chaetomiaceae</taxon>
        <taxon>Parachaetomium</taxon>
    </lineage>
</organism>
<evidence type="ECO:0000313" key="1">
    <source>
        <dbReference type="EMBL" id="KAK4038685.1"/>
    </source>
</evidence>
<accession>A0AAN6PEW1</accession>
<reference evidence="2" key="1">
    <citation type="journal article" date="2023" name="Mol. Phylogenet. Evol.">
        <title>Genome-scale phylogeny and comparative genomics of the fungal order Sordariales.</title>
        <authorList>
            <person name="Hensen N."/>
            <person name="Bonometti L."/>
            <person name="Westerberg I."/>
            <person name="Brannstrom I.O."/>
            <person name="Guillou S."/>
            <person name="Cros-Aarteil S."/>
            <person name="Calhoun S."/>
            <person name="Haridas S."/>
            <person name="Kuo A."/>
            <person name="Mondo S."/>
            <person name="Pangilinan J."/>
            <person name="Riley R."/>
            <person name="LaButti K."/>
            <person name="Andreopoulos B."/>
            <person name="Lipzen A."/>
            <person name="Chen C."/>
            <person name="Yan M."/>
            <person name="Daum C."/>
            <person name="Ng V."/>
            <person name="Clum A."/>
            <person name="Steindorff A."/>
            <person name="Ohm R.A."/>
            <person name="Martin F."/>
            <person name="Silar P."/>
            <person name="Natvig D.O."/>
            <person name="Lalanne C."/>
            <person name="Gautier V."/>
            <person name="Ament-Velasquez S.L."/>
            <person name="Kruys A."/>
            <person name="Hutchinson M.I."/>
            <person name="Powell A.J."/>
            <person name="Barry K."/>
            <person name="Miller A.N."/>
            <person name="Grigoriev I.V."/>
            <person name="Debuchy R."/>
            <person name="Gladieux P."/>
            <person name="Hiltunen Thoren M."/>
            <person name="Johannesson H."/>
        </authorList>
    </citation>
    <scope>NUCLEOTIDE SEQUENCE [LARGE SCALE GENOMIC DNA]</scope>
    <source>
        <strain evidence="2">CBS 284.82</strain>
    </source>
</reference>
<sequence>MPQTSSSSSKVYTERKWYCHYCGDGPLSCKFDDYCPVCAHGRCDYCQRVKMTYTTGR</sequence>
<dbReference type="AlphaFoldDB" id="A0AAN6PEW1"/>
<proteinExistence type="predicted"/>
<keyword evidence="2" id="KW-1185">Reference proteome</keyword>
<comment type="caution">
    <text evidence="1">The sequence shown here is derived from an EMBL/GenBank/DDBJ whole genome shotgun (WGS) entry which is preliminary data.</text>
</comment>
<name>A0AAN6PEW1_9PEZI</name>